<comment type="caution">
    <text evidence="1">The sequence shown here is derived from an EMBL/GenBank/DDBJ whole genome shotgun (WGS) entry which is preliminary data.</text>
</comment>
<reference evidence="1 2" key="1">
    <citation type="journal article" date="2021" name="Hortic Res">
        <title>High-quality reference genome and annotation aids understanding of berry development for evergreen blueberry (Vaccinium darrowii).</title>
        <authorList>
            <person name="Yu J."/>
            <person name="Hulse-Kemp A.M."/>
            <person name="Babiker E."/>
            <person name="Staton M."/>
        </authorList>
    </citation>
    <scope>NUCLEOTIDE SEQUENCE [LARGE SCALE GENOMIC DNA]</scope>
    <source>
        <strain evidence="2">cv. NJ 8807/NJ 8810</strain>
        <tissue evidence="1">Young leaf</tissue>
    </source>
</reference>
<organism evidence="1 2">
    <name type="scientific">Vaccinium darrowii</name>
    <dbReference type="NCBI Taxonomy" id="229202"/>
    <lineage>
        <taxon>Eukaryota</taxon>
        <taxon>Viridiplantae</taxon>
        <taxon>Streptophyta</taxon>
        <taxon>Embryophyta</taxon>
        <taxon>Tracheophyta</taxon>
        <taxon>Spermatophyta</taxon>
        <taxon>Magnoliopsida</taxon>
        <taxon>eudicotyledons</taxon>
        <taxon>Gunneridae</taxon>
        <taxon>Pentapetalae</taxon>
        <taxon>asterids</taxon>
        <taxon>Ericales</taxon>
        <taxon>Ericaceae</taxon>
        <taxon>Vaccinioideae</taxon>
        <taxon>Vaccinieae</taxon>
        <taxon>Vaccinium</taxon>
    </lineage>
</organism>
<evidence type="ECO:0000313" key="2">
    <source>
        <dbReference type="Proteomes" id="UP000828048"/>
    </source>
</evidence>
<sequence>MYLKEGCSLLLKVHKPSIPFVLNTNTILNPTHDNDATLSPPVVKECDVLRRVRNESDLTLALEYFKSMANSKSFKHTPLTHQSMIEKLGRRGEMDGVQYLLQQMKLDGISCSEDLFISIINSYRQSGAAEQALKTFYRMQDFGCSPTVKIYNHILDALLNEDRFHMINPIYSNMKKDGLEPNVYTYNILLKALCKNNRVDGAHKLLIEMSNKGCSPDTVSYTTIISCMCNLGKVKEARDITSRFPPIVPVYNALINGVCRESNIEEAFQLLNEMMNKGISPNVITYTTIINALSDAGNIHLSLPILALMFKKGCGPNIHTYTSLMKGFFVKVGSVEKALVVFYQMERSGFSPNVTTYSTLINGFAKAGNLIGATETWNDMIIHGCHPNVVAYTCMVDVLCRNLIGRVDWAIKLLDMMEECGCLPNIMTYNVILDGLFKENNLALAFWVVKEIEERGLELNLVTYNTMIHGFCCAGMLEETLKVVGKMLVGGIKPDAFTFNIIINAHCKNGKVEFAIKLLDAMTAAGWRPDIVSYTSLICGICEFVGLEEANVYLHRMVNEGISPNVAMWNVLVRFLFSRVGFSEAVILVDSILDSFQPLRMHVFKAVLGNFGGLIHNSFPFLDDAELNLVMNSRAQWWSRWIKEPRQLFMQRVQGLDSGI</sequence>
<accession>A0ACB7XSJ1</accession>
<keyword evidence="2" id="KW-1185">Reference proteome</keyword>
<dbReference type="EMBL" id="CM037151">
    <property type="protein sequence ID" value="KAH7844026.1"/>
    <property type="molecule type" value="Genomic_DNA"/>
</dbReference>
<evidence type="ECO:0000313" key="1">
    <source>
        <dbReference type="EMBL" id="KAH7844026.1"/>
    </source>
</evidence>
<name>A0ACB7XSJ1_9ERIC</name>
<gene>
    <name evidence="1" type="ORF">Vadar_023490</name>
</gene>
<proteinExistence type="predicted"/>
<protein>
    <submittedName>
        <fullName evidence="1">Uncharacterized protein</fullName>
    </submittedName>
</protein>
<dbReference type="Proteomes" id="UP000828048">
    <property type="component" value="Chromosome 1"/>
</dbReference>